<feature type="compositionally biased region" description="Pro residues" evidence="1">
    <location>
        <begin position="114"/>
        <end position="160"/>
    </location>
</feature>
<dbReference type="AlphaFoldDB" id="A0AA39RB97"/>
<name>A0AA39RB97_9LECA</name>
<evidence type="ECO:0000313" key="3">
    <source>
        <dbReference type="Proteomes" id="UP001166286"/>
    </source>
</evidence>
<sequence length="278" mass="29326">MAAPPNIFVTLTGAPPNDSVPPDRIFAAAAMPPPPYHDNDANPPPPGVWQAPPQPPNPAPIAAAGMPGFPGMDYPPYYSPYPTLPGVIPIALPGFYPGYFVGYPMPMPIYPGLQPQPQPPPAPAPAPAPALPAPPLPPAPPAPPVAGAPPPPPQQPPYEPPGQRAAPNGAGYTILGGTDMCTIHFINDGSRPCDPHLQPFKHTFNFSVHQTLCSLTIKEFLKLLGCPEERGKGVTVAVELGDDFWGAGDSFVYGEGEGRKLAELGWVEGEMIWICVKR</sequence>
<evidence type="ECO:0000313" key="2">
    <source>
        <dbReference type="EMBL" id="KAK0517429.1"/>
    </source>
</evidence>
<gene>
    <name evidence="2" type="ORF">JMJ35_000584</name>
</gene>
<feature type="region of interest" description="Disordered" evidence="1">
    <location>
        <begin position="13"/>
        <end position="58"/>
    </location>
</feature>
<organism evidence="2 3">
    <name type="scientific">Cladonia borealis</name>
    <dbReference type="NCBI Taxonomy" id="184061"/>
    <lineage>
        <taxon>Eukaryota</taxon>
        <taxon>Fungi</taxon>
        <taxon>Dikarya</taxon>
        <taxon>Ascomycota</taxon>
        <taxon>Pezizomycotina</taxon>
        <taxon>Lecanoromycetes</taxon>
        <taxon>OSLEUM clade</taxon>
        <taxon>Lecanoromycetidae</taxon>
        <taxon>Lecanorales</taxon>
        <taxon>Lecanorineae</taxon>
        <taxon>Cladoniaceae</taxon>
        <taxon>Cladonia</taxon>
    </lineage>
</organism>
<dbReference type="PRINTS" id="PR01217">
    <property type="entry name" value="PRICHEXTENSN"/>
</dbReference>
<reference evidence="2" key="1">
    <citation type="submission" date="2023-03" db="EMBL/GenBank/DDBJ databases">
        <title>Complete genome of Cladonia borealis.</title>
        <authorList>
            <person name="Park H."/>
        </authorList>
    </citation>
    <scope>NUCLEOTIDE SEQUENCE</scope>
    <source>
        <strain evidence="2">ANT050790</strain>
    </source>
</reference>
<feature type="compositionally biased region" description="Pro residues" evidence="1">
    <location>
        <begin position="31"/>
        <end position="58"/>
    </location>
</feature>
<comment type="caution">
    <text evidence="2">The sequence shown here is derived from an EMBL/GenBank/DDBJ whole genome shotgun (WGS) entry which is preliminary data.</text>
</comment>
<accession>A0AA39RB97</accession>
<proteinExistence type="predicted"/>
<feature type="region of interest" description="Disordered" evidence="1">
    <location>
        <begin position="114"/>
        <end position="171"/>
    </location>
</feature>
<keyword evidence="3" id="KW-1185">Reference proteome</keyword>
<protein>
    <submittedName>
        <fullName evidence="2">Uncharacterized protein</fullName>
    </submittedName>
</protein>
<dbReference type="Proteomes" id="UP001166286">
    <property type="component" value="Unassembled WGS sequence"/>
</dbReference>
<dbReference type="EMBL" id="JAFEKC020000001">
    <property type="protein sequence ID" value="KAK0517429.1"/>
    <property type="molecule type" value="Genomic_DNA"/>
</dbReference>
<evidence type="ECO:0000256" key="1">
    <source>
        <dbReference type="SAM" id="MobiDB-lite"/>
    </source>
</evidence>